<feature type="transmembrane region" description="Helical" evidence="5">
    <location>
        <begin position="7"/>
        <end position="29"/>
    </location>
</feature>
<accession>A0ABU0IP99</accession>
<evidence type="ECO:0000256" key="2">
    <source>
        <dbReference type="ARBA" id="ARBA00022692"/>
    </source>
</evidence>
<dbReference type="EMBL" id="JAUSVS010000002">
    <property type="protein sequence ID" value="MDQ0463824.1"/>
    <property type="molecule type" value="Genomic_DNA"/>
</dbReference>
<dbReference type="Pfam" id="PF04191">
    <property type="entry name" value="PEMT"/>
    <property type="match status" value="1"/>
</dbReference>
<comment type="subcellular location">
    <subcellularLocation>
        <location evidence="1">Endomembrane system</location>
        <topology evidence="1">Multi-pass membrane protein</topology>
    </subcellularLocation>
</comment>
<keyword evidence="3 5" id="KW-1133">Transmembrane helix</keyword>
<protein>
    <submittedName>
        <fullName evidence="6">Protein-S-isoprenylcysteine O-methyltransferase Ste14</fullName>
    </submittedName>
</protein>
<gene>
    <name evidence="6" type="ORF">QO010_001595</name>
</gene>
<dbReference type="RefSeq" id="WP_307348023.1">
    <property type="nucleotide sequence ID" value="NZ_JAUSVS010000002.1"/>
</dbReference>
<evidence type="ECO:0000313" key="7">
    <source>
        <dbReference type="Proteomes" id="UP001228905"/>
    </source>
</evidence>
<keyword evidence="2 5" id="KW-0812">Transmembrane</keyword>
<evidence type="ECO:0000256" key="1">
    <source>
        <dbReference type="ARBA" id="ARBA00004127"/>
    </source>
</evidence>
<evidence type="ECO:0000256" key="4">
    <source>
        <dbReference type="ARBA" id="ARBA00023136"/>
    </source>
</evidence>
<keyword evidence="4 5" id="KW-0472">Membrane</keyword>
<evidence type="ECO:0000313" key="6">
    <source>
        <dbReference type="EMBL" id="MDQ0463824.1"/>
    </source>
</evidence>
<keyword evidence="7" id="KW-1185">Reference proteome</keyword>
<proteinExistence type="predicted"/>
<organism evidence="6 7">
    <name type="scientific">Caulobacter ginsengisoli</name>
    <dbReference type="NCBI Taxonomy" id="400775"/>
    <lineage>
        <taxon>Bacteria</taxon>
        <taxon>Pseudomonadati</taxon>
        <taxon>Pseudomonadota</taxon>
        <taxon>Alphaproteobacteria</taxon>
        <taxon>Caulobacterales</taxon>
        <taxon>Caulobacteraceae</taxon>
        <taxon>Caulobacter</taxon>
    </lineage>
</organism>
<comment type="caution">
    <text evidence="6">The sequence shown here is derived from an EMBL/GenBank/DDBJ whole genome shotgun (WGS) entry which is preliminary data.</text>
</comment>
<sequence length="172" mass="18813">MTRNRAILGSIAFFLLAPGIVGFAIPAWISGWRPGPLTDDHPLMIPLGLTLVTLGLLALIGCFVRFALQGEGTPAPMAPTQKLVVEGLYRHVRNPMYLAVLAILLGQALALANLWLLVYAAVIAVAFAVFVKVYEEPTLRGAYPEDWPKYAAAVPAWLPRRKAWTPDDKDRP</sequence>
<name>A0ABU0IP99_9CAUL</name>
<evidence type="ECO:0000256" key="5">
    <source>
        <dbReference type="SAM" id="Phobius"/>
    </source>
</evidence>
<dbReference type="PANTHER" id="PTHR43847:SF1">
    <property type="entry name" value="BLL3993 PROTEIN"/>
    <property type="match status" value="1"/>
</dbReference>
<dbReference type="InterPro" id="IPR007318">
    <property type="entry name" value="Phopholipid_MeTrfase"/>
</dbReference>
<dbReference type="PANTHER" id="PTHR43847">
    <property type="entry name" value="BLL3993 PROTEIN"/>
    <property type="match status" value="1"/>
</dbReference>
<reference evidence="6 7" key="1">
    <citation type="submission" date="2023-07" db="EMBL/GenBank/DDBJ databases">
        <title>Genomic Encyclopedia of Type Strains, Phase IV (KMG-IV): sequencing the most valuable type-strain genomes for metagenomic binning, comparative biology and taxonomic classification.</title>
        <authorList>
            <person name="Goeker M."/>
        </authorList>
    </citation>
    <scope>NUCLEOTIDE SEQUENCE [LARGE SCALE GENOMIC DNA]</scope>
    <source>
        <strain evidence="6 7">DSM 18695</strain>
    </source>
</reference>
<dbReference type="Gene3D" id="1.20.120.1630">
    <property type="match status" value="1"/>
</dbReference>
<evidence type="ECO:0000256" key="3">
    <source>
        <dbReference type="ARBA" id="ARBA00022989"/>
    </source>
</evidence>
<dbReference type="InterPro" id="IPR052527">
    <property type="entry name" value="Metal_cation-efflux_comp"/>
</dbReference>
<feature type="transmembrane region" description="Helical" evidence="5">
    <location>
        <begin position="49"/>
        <end position="68"/>
    </location>
</feature>
<dbReference type="Proteomes" id="UP001228905">
    <property type="component" value="Unassembled WGS sequence"/>
</dbReference>
<feature type="transmembrane region" description="Helical" evidence="5">
    <location>
        <begin position="97"/>
        <end position="130"/>
    </location>
</feature>